<protein>
    <submittedName>
        <fullName evidence="1">Uncharacterized protein</fullName>
    </submittedName>
</protein>
<accession>A0A1F7IF56</accession>
<gene>
    <name evidence="1" type="ORF">A3A74_04745</name>
</gene>
<evidence type="ECO:0000313" key="2">
    <source>
        <dbReference type="Proteomes" id="UP000179270"/>
    </source>
</evidence>
<organism evidence="1 2">
    <name type="scientific">Candidatus Roizmanbacteria bacterium RIFCSPLOWO2_01_FULL_35_13</name>
    <dbReference type="NCBI Taxonomy" id="1802055"/>
    <lineage>
        <taxon>Bacteria</taxon>
        <taxon>Candidatus Roizmaniibacteriota</taxon>
    </lineage>
</organism>
<sequence length="100" mass="11765">MTIDDKSRTIILIEKFRLIESEIFRITSKHGVKTIDDFDLLFEKGKLSEKEVGEDIYLLDYLFGEKEKLEIELKKLEIAPKSIWKSFQNLLGLPKLSFRT</sequence>
<proteinExistence type="predicted"/>
<dbReference type="EMBL" id="MGAF01000014">
    <property type="protein sequence ID" value="OGK41977.1"/>
    <property type="molecule type" value="Genomic_DNA"/>
</dbReference>
<dbReference type="Proteomes" id="UP000179270">
    <property type="component" value="Unassembled WGS sequence"/>
</dbReference>
<evidence type="ECO:0000313" key="1">
    <source>
        <dbReference type="EMBL" id="OGK41977.1"/>
    </source>
</evidence>
<comment type="caution">
    <text evidence="1">The sequence shown here is derived from an EMBL/GenBank/DDBJ whole genome shotgun (WGS) entry which is preliminary data.</text>
</comment>
<name>A0A1F7IF56_9BACT</name>
<reference evidence="1 2" key="1">
    <citation type="journal article" date="2016" name="Nat. Commun.">
        <title>Thousands of microbial genomes shed light on interconnected biogeochemical processes in an aquifer system.</title>
        <authorList>
            <person name="Anantharaman K."/>
            <person name="Brown C.T."/>
            <person name="Hug L.A."/>
            <person name="Sharon I."/>
            <person name="Castelle C.J."/>
            <person name="Probst A.J."/>
            <person name="Thomas B.C."/>
            <person name="Singh A."/>
            <person name="Wilkins M.J."/>
            <person name="Karaoz U."/>
            <person name="Brodie E.L."/>
            <person name="Williams K.H."/>
            <person name="Hubbard S.S."/>
            <person name="Banfield J.F."/>
        </authorList>
    </citation>
    <scope>NUCLEOTIDE SEQUENCE [LARGE SCALE GENOMIC DNA]</scope>
</reference>
<dbReference type="AlphaFoldDB" id="A0A1F7IF56"/>